<comment type="similarity">
    <text evidence="1 2">Belongs to the UPF0102 family.</text>
</comment>
<evidence type="ECO:0000256" key="1">
    <source>
        <dbReference type="ARBA" id="ARBA00006738"/>
    </source>
</evidence>
<evidence type="ECO:0000313" key="3">
    <source>
        <dbReference type="EMBL" id="MCA9385099.1"/>
    </source>
</evidence>
<sequence length="125" mass="14576">MKDERKRKGKMGQDKAQKYLEEKGLVLVDQNFTIWGGELDLIFMQEVGQENEKEVIFVEVKTRTNNLVDVAELLSYSQLKTLLRTAEAWLMKNALYDIDWRIDLVGVLSHKGGKYEIEWIQDIVV</sequence>
<organism evidence="3 4">
    <name type="scientific">Candidatus Dojkabacteria bacterium</name>
    <dbReference type="NCBI Taxonomy" id="2099670"/>
    <lineage>
        <taxon>Bacteria</taxon>
        <taxon>Candidatus Dojkabacteria</taxon>
    </lineage>
</organism>
<protein>
    <recommendedName>
        <fullName evidence="2">UPF0102 protein KC717_00460</fullName>
    </recommendedName>
</protein>
<evidence type="ECO:0000256" key="2">
    <source>
        <dbReference type="HAMAP-Rule" id="MF_00048"/>
    </source>
</evidence>
<dbReference type="GO" id="GO:0003676">
    <property type="term" value="F:nucleic acid binding"/>
    <property type="evidence" value="ECO:0007669"/>
    <property type="project" value="InterPro"/>
</dbReference>
<dbReference type="PANTHER" id="PTHR34039">
    <property type="entry name" value="UPF0102 PROTEIN YRAN"/>
    <property type="match status" value="1"/>
</dbReference>
<dbReference type="EMBL" id="JAGQLH010000003">
    <property type="protein sequence ID" value="MCA9385099.1"/>
    <property type="molecule type" value="Genomic_DNA"/>
</dbReference>
<dbReference type="SUPFAM" id="SSF52980">
    <property type="entry name" value="Restriction endonuclease-like"/>
    <property type="match status" value="1"/>
</dbReference>
<dbReference type="PANTHER" id="PTHR34039:SF1">
    <property type="entry name" value="UPF0102 PROTEIN YRAN"/>
    <property type="match status" value="1"/>
</dbReference>
<dbReference type="InterPro" id="IPR003509">
    <property type="entry name" value="UPF0102_YraN-like"/>
</dbReference>
<reference evidence="3" key="1">
    <citation type="submission" date="2020-04" db="EMBL/GenBank/DDBJ databases">
        <authorList>
            <person name="Zhang T."/>
        </authorList>
    </citation>
    <scope>NUCLEOTIDE SEQUENCE</scope>
    <source>
        <strain evidence="3">HKST-UBA11</strain>
    </source>
</reference>
<evidence type="ECO:0000313" key="4">
    <source>
        <dbReference type="Proteomes" id="UP000754563"/>
    </source>
</evidence>
<reference evidence="3" key="2">
    <citation type="journal article" date="2021" name="Microbiome">
        <title>Successional dynamics and alternative stable states in a saline activated sludge microbial community over 9 years.</title>
        <authorList>
            <person name="Wang Y."/>
            <person name="Ye J."/>
            <person name="Ju F."/>
            <person name="Liu L."/>
            <person name="Boyd J.A."/>
            <person name="Deng Y."/>
            <person name="Parks D.H."/>
            <person name="Jiang X."/>
            <person name="Yin X."/>
            <person name="Woodcroft B.J."/>
            <person name="Tyson G.W."/>
            <person name="Hugenholtz P."/>
            <person name="Polz M.F."/>
            <person name="Zhang T."/>
        </authorList>
    </citation>
    <scope>NUCLEOTIDE SEQUENCE</scope>
    <source>
        <strain evidence="3">HKST-UBA11</strain>
    </source>
</reference>
<comment type="caution">
    <text evidence="3">The sequence shown here is derived from an EMBL/GenBank/DDBJ whole genome shotgun (WGS) entry which is preliminary data.</text>
</comment>
<dbReference type="Gene3D" id="3.40.1350.10">
    <property type="match status" value="1"/>
</dbReference>
<dbReference type="Proteomes" id="UP000754563">
    <property type="component" value="Unassembled WGS sequence"/>
</dbReference>
<accession>A0A955L705</accession>
<dbReference type="Pfam" id="PF02021">
    <property type="entry name" value="UPF0102"/>
    <property type="match status" value="1"/>
</dbReference>
<name>A0A955L705_9BACT</name>
<dbReference type="InterPro" id="IPR011856">
    <property type="entry name" value="tRNA_endonuc-like_dom_sf"/>
</dbReference>
<dbReference type="HAMAP" id="MF_00048">
    <property type="entry name" value="UPF0102"/>
    <property type="match status" value="1"/>
</dbReference>
<dbReference type="AlphaFoldDB" id="A0A955L705"/>
<proteinExistence type="inferred from homology"/>
<gene>
    <name evidence="3" type="ORF">KC717_00460</name>
</gene>
<dbReference type="InterPro" id="IPR011335">
    <property type="entry name" value="Restrct_endonuc-II-like"/>
</dbReference>